<evidence type="ECO:0000259" key="3">
    <source>
        <dbReference type="PROSITE" id="PS50113"/>
    </source>
</evidence>
<dbReference type="Gene3D" id="3.30.70.270">
    <property type="match status" value="1"/>
</dbReference>
<feature type="coiled-coil region" evidence="1">
    <location>
        <begin position="48"/>
        <end position="75"/>
    </location>
</feature>
<dbReference type="NCBIfam" id="TIGR00229">
    <property type="entry name" value="sensory_box"/>
    <property type="match status" value="1"/>
</dbReference>
<gene>
    <name evidence="6" type="ORF">I0Q91_00415</name>
</gene>
<dbReference type="AlphaFoldDB" id="A0A931ANE9"/>
<feature type="domain" description="GGDEF" evidence="4">
    <location>
        <begin position="402"/>
        <end position="532"/>
    </location>
</feature>
<dbReference type="SUPFAM" id="SSF55785">
    <property type="entry name" value="PYP-like sensor domain (PAS domain)"/>
    <property type="match status" value="1"/>
</dbReference>
<accession>A0A931ANE9</accession>
<dbReference type="InterPro" id="IPR029016">
    <property type="entry name" value="GAF-like_dom_sf"/>
</dbReference>
<keyword evidence="7" id="KW-1185">Reference proteome</keyword>
<reference evidence="6" key="1">
    <citation type="submission" date="2020-11" db="EMBL/GenBank/DDBJ databases">
        <title>Halonatronomonas betainensis gen. nov., sp. nov. a novel haloalkaliphilic representative of the family Halanaerobiacae capable of betaine degradation.</title>
        <authorList>
            <person name="Boltyanskaya Y."/>
            <person name="Kevbrin V."/>
            <person name="Detkova E."/>
            <person name="Grouzdev D.S."/>
            <person name="Koziaeva V."/>
            <person name="Zhilina T."/>
        </authorList>
    </citation>
    <scope>NUCLEOTIDE SEQUENCE</scope>
    <source>
        <strain evidence="6">Z-7014</strain>
    </source>
</reference>
<evidence type="ECO:0000259" key="4">
    <source>
        <dbReference type="PROSITE" id="PS50887"/>
    </source>
</evidence>
<feature type="domain" description="HD-GYP" evidence="5">
    <location>
        <begin position="523"/>
        <end position="715"/>
    </location>
</feature>
<organism evidence="6 7">
    <name type="scientific">Halonatronomonas betaini</name>
    <dbReference type="NCBI Taxonomy" id="2778430"/>
    <lineage>
        <taxon>Bacteria</taxon>
        <taxon>Bacillati</taxon>
        <taxon>Bacillota</taxon>
        <taxon>Clostridia</taxon>
        <taxon>Halanaerobiales</taxon>
        <taxon>Halarsenatibacteraceae</taxon>
        <taxon>Halonatronomonas</taxon>
    </lineage>
</organism>
<dbReference type="InterPro" id="IPR000700">
    <property type="entry name" value="PAS-assoc_C"/>
</dbReference>
<evidence type="ECO:0000256" key="1">
    <source>
        <dbReference type="SAM" id="Coils"/>
    </source>
</evidence>
<evidence type="ECO:0000259" key="5">
    <source>
        <dbReference type="PROSITE" id="PS51832"/>
    </source>
</evidence>
<evidence type="ECO:0000313" key="6">
    <source>
        <dbReference type="EMBL" id="MBF8435527.1"/>
    </source>
</evidence>
<dbReference type="InterPro" id="IPR043128">
    <property type="entry name" value="Rev_trsase/Diguanyl_cyclase"/>
</dbReference>
<dbReference type="PROSITE" id="PS51832">
    <property type="entry name" value="HD_GYP"/>
    <property type="match status" value="1"/>
</dbReference>
<dbReference type="InterPro" id="IPR037522">
    <property type="entry name" value="HD_GYP_dom"/>
</dbReference>
<dbReference type="Pfam" id="PF01590">
    <property type="entry name" value="GAF"/>
    <property type="match status" value="1"/>
</dbReference>
<dbReference type="Pfam" id="PF13487">
    <property type="entry name" value="HD_5"/>
    <property type="match status" value="1"/>
</dbReference>
<comment type="caution">
    <text evidence="6">The sequence shown here is derived from an EMBL/GenBank/DDBJ whole genome shotgun (WGS) entry which is preliminary data.</text>
</comment>
<dbReference type="Gene3D" id="1.10.3210.10">
    <property type="entry name" value="Hypothetical protein af1432"/>
    <property type="match status" value="1"/>
</dbReference>
<protein>
    <submittedName>
        <fullName evidence="6">Diguanylate cyclase</fullName>
    </submittedName>
</protein>
<dbReference type="SUPFAM" id="SSF55073">
    <property type="entry name" value="Nucleotide cyclase"/>
    <property type="match status" value="1"/>
</dbReference>
<feature type="domain" description="PAC" evidence="3">
    <location>
        <begin position="145"/>
        <end position="196"/>
    </location>
</feature>
<dbReference type="NCBIfam" id="TIGR00254">
    <property type="entry name" value="GGDEF"/>
    <property type="match status" value="1"/>
</dbReference>
<dbReference type="PROSITE" id="PS50113">
    <property type="entry name" value="PAC"/>
    <property type="match status" value="1"/>
</dbReference>
<dbReference type="CDD" id="cd00077">
    <property type="entry name" value="HDc"/>
    <property type="match status" value="1"/>
</dbReference>
<dbReference type="EMBL" id="JADPIE010000001">
    <property type="protein sequence ID" value="MBF8435527.1"/>
    <property type="molecule type" value="Genomic_DNA"/>
</dbReference>
<dbReference type="SMART" id="SM00065">
    <property type="entry name" value="GAF"/>
    <property type="match status" value="1"/>
</dbReference>
<feature type="domain" description="PAS" evidence="2">
    <location>
        <begin position="72"/>
        <end position="142"/>
    </location>
</feature>
<evidence type="ECO:0000313" key="7">
    <source>
        <dbReference type="Proteomes" id="UP000621436"/>
    </source>
</evidence>
<dbReference type="SMART" id="SM00091">
    <property type="entry name" value="PAS"/>
    <property type="match status" value="1"/>
</dbReference>
<dbReference type="SMART" id="SM00267">
    <property type="entry name" value="GGDEF"/>
    <property type="match status" value="1"/>
</dbReference>
<dbReference type="PANTHER" id="PTHR43155:SF2">
    <property type="entry name" value="CYCLIC DI-GMP PHOSPHODIESTERASE PA4108"/>
    <property type="match status" value="1"/>
</dbReference>
<dbReference type="SMART" id="SM00471">
    <property type="entry name" value="HDc"/>
    <property type="match status" value="1"/>
</dbReference>
<dbReference type="PROSITE" id="PS50887">
    <property type="entry name" value="GGDEF"/>
    <property type="match status" value="1"/>
</dbReference>
<evidence type="ECO:0000259" key="2">
    <source>
        <dbReference type="PROSITE" id="PS50112"/>
    </source>
</evidence>
<dbReference type="SUPFAM" id="SSF109604">
    <property type="entry name" value="HD-domain/PDEase-like"/>
    <property type="match status" value="1"/>
</dbReference>
<dbReference type="InterPro" id="IPR003018">
    <property type="entry name" value="GAF"/>
</dbReference>
<dbReference type="InterPro" id="IPR000014">
    <property type="entry name" value="PAS"/>
</dbReference>
<sequence length="715" mass="82793">MRSDDNRWNDGAELREKAEWILQKNGAGKSKELESMSSGEIFQLLHELHVHQIELELQNEELRQTQSELETARARYYDLYDLAPVGYCTLSRQNLILRANLAAAKLLGKTRDELINKPISRFILPEDQDKYYFFRKQLFETEQPQESELRMVGSDDNQFWAWLYATISRNDEGDHICRIVLVDITDRKQAERDLKQREKRQRLAVEIASDFLNNPINQMDRTIDNGLAKIGKNLEADRSYIYETTGENQIMECKYTWYASNLRDRPDNNMNKPVEISTWVYGQILDHKPVSITDINDLPEKAVSDRKKFKSQSFRSILWAPMIVESYVIGFLGIDSVQAKKEWTDNDIMTMQLAASIVASAIKRVKTEKELIHQTFHDQLTGLYNRTFFEEESKRLNVERQLPIGLIIADVNGLKLINDTFGHEKGDELLKKVAEIFQNTCREEDIITRWGGDEFLILLPQTGEKEAREICDRIRKNCSKANDLEIPISIALGHSIKEDLDDDIYSSIDEADEVMYKNKLVESRSVKGNVLKALLNTLRSKCHETEEHAWRLQKMSRKMGEKMDLPSTELDRLFLLVTMHDIGKASISEEILVKTGELNKEELEIMKKHPERGYHIASATDEFSHVANEILHHHEWWDGTGYPDRLKGEKIPLLSRITAIVDAYDAMTNSRPYNKGQLKTHQEAIAEIKEYAGSQFDPELVELFLELYEDENGID</sequence>
<proteinExistence type="predicted"/>
<dbReference type="InterPro" id="IPR035965">
    <property type="entry name" value="PAS-like_dom_sf"/>
</dbReference>
<dbReference type="CDD" id="cd01949">
    <property type="entry name" value="GGDEF"/>
    <property type="match status" value="1"/>
</dbReference>
<dbReference type="InterPro" id="IPR003607">
    <property type="entry name" value="HD/PDEase_dom"/>
</dbReference>
<name>A0A931ANE9_9FIRM</name>
<keyword evidence="1" id="KW-0175">Coiled coil</keyword>
<dbReference type="Pfam" id="PF00990">
    <property type="entry name" value="GGDEF"/>
    <property type="match status" value="1"/>
</dbReference>
<dbReference type="Gene3D" id="3.30.450.40">
    <property type="match status" value="1"/>
</dbReference>
<dbReference type="Proteomes" id="UP000621436">
    <property type="component" value="Unassembled WGS sequence"/>
</dbReference>
<dbReference type="InterPro" id="IPR029787">
    <property type="entry name" value="Nucleotide_cyclase"/>
</dbReference>
<dbReference type="Pfam" id="PF13426">
    <property type="entry name" value="PAS_9"/>
    <property type="match status" value="1"/>
</dbReference>
<dbReference type="SUPFAM" id="SSF55781">
    <property type="entry name" value="GAF domain-like"/>
    <property type="match status" value="1"/>
</dbReference>
<dbReference type="Gene3D" id="3.30.450.20">
    <property type="entry name" value="PAS domain"/>
    <property type="match status" value="1"/>
</dbReference>
<dbReference type="PROSITE" id="PS50112">
    <property type="entry name" value="PAS"/>
    <property type="match status" value="1"/>
</dbReference>
<dbReference type="CDD" id="cd00130">
    <property type="entry name" value="PAS"/>
    <property type="match status" value="1"/>
</dbReference>
<dbReference type="RefSeq" id="WP_270452160.1">
    <property type="nucleotide sequence ID" value="NZ_JADPIE010000001.1"/>
</dbReference>
<dbReference type="InterPro" id="IPR000160">
    <property type="entry name" value="GGDEF_dom"/>
</dbReference>
<dbReference type="PANTHER" id="PTHR43155">
    <property type="entry name" value="CYCLIC DI-GMP PHOSPHODIESTERASE PA4108-RELATED"/>
    <property type="match status" value="1"/>
</dbReference>